<accession>A0A1Q5Q0Q0</accession>
<evidence type="ECO:0000259" key="4">
    <source>
        <dbReference type="PROSITE" id="PS50949"/>
    </source>
</evidence>
<gene>
    <name evidence="5" type="ORF">BSZ39_10320</name>
</gene>
<feature type="domain" description="HTH gntR-type" evidence="4">
    <location>
        <begin position="7"/>
        <end position="75"/>
    </location>
</feature>
<keyword evidence="1" id="KW-0805">Transcription regulation</keyword>
<evidence type="ECO:0000256" key="3">
    <source>
        <dbReference type="ARBA" id="ARBA00023163"/>
    </source>
</evidence>
<dbReference type="InterPro" id="IPR000524">
    <property type="entry name" value="Tscrpt_reg_HTH_GntR"/>
</dbReference>
<protein>
    <submittedName>
        <fullName evidence="5">GntR family transcriptional regulator</fullName>
    </submittedName>
</protein>
<dbReference type="PANTHER" id="PTHR38445">
    <property type="entry name" value="HTH-TYPE TRANSCRIPTIONAL REPRESSOR YTRA"/>
    <property type="match status" value="1"/>
</dbReference>
<evidence type="ECO:0000256" key="2">
    <source>
        <dbReference type="ARBA" id="ARBA00023125"/>
    </source>
</evidence>
<dbReference type="InterPro" id="IPR036388">
    <property type="entry name" value="WH-like_DNA-bd_sf"/>
</dbReference>
<dbReference type="CDD" id="cd07377">
    <property type="entry name" value="WHTH_GntR"/>
    <property type="match status" value="1"/>
</dbReference>
<dbReference type="GO" id="GO:0003700">
    <property type="term" value="F:DNA-binding transcription factor activity"/>
    <property type="evidence" value="ECO:0007669"/>
    <property type="project" value="InterPro"/>
</dbReference>
<evidence type="ECO:0000313" key="5">
    <source>
        <dbReference type="EMBL" id="OKL53272.1"/>
    </source>
</evidence>
<dbReference type="PROSITE" id="PS50949">
    <property type="entry name" value="HTH_GNTR"/>
    <property type="match status" value="1"/>
</dbReference>
<dbReference type="RefSeq" id="WP_073717252.1">
    <property type="nucleotide sequence ID" value="NZ_MQVR01000072.1"/>
</dbReference>
<dbReference type="Proteomes" id="UP000185628">
    <property type="component" value="Unassembled WGS sequence"/>
</dbReference>
<dbReference type="SMART" id="SM00345">
    <property type="entry name" value="HTH_GNTR"/>
    <property type="match status" value="1"/>
</dbReference>
<dbReference type="Gene3D" id="1.10.10.10">
    <property type="entry name" value="Winged helix-like DNA-binding domain superfamily/Winged helix DNA-binding domain"/>
    <property type="match status" value="1"/>
</dbReference>
<dbReference type="EMBL" id="MQVR01000072">
    <property type="protein sequence ID" value="OKL53272.1"/>
    <property type="molecule type" value="Genomic_DNA"/>
</dbReference>
<sequence>MDFSGPEPIYLQIASDIRAQILAGDLGDGDQVMSTTEYATTYRINPATAAKAFTILEQEGLVEKRRGLGVFIAPGASEVLRRERRATFQNDSIDPFADDIVRLGLEVEDVVARVRAAVAERLAYLQEDA</sequence>
<organism evidence="5 6">
    <name type="scientific">Bowdeniella nasicola</name>
    <dbReference type="NCBI Taxonomy" id="208480"/>
    <lineage>
        <taxon>Bacteria</taxon>
        <taxon>Bacillati</taxon>
        <taxon>Actinomycetota</taxon>
        <taxon>Actinomycetes</taxon>
        <taxon>Actinomycetales</taxon>
        <taxon>Actinomycetaceae</taxon>
        <taxon>Bowdeniella</taxon>
    </lineage>
</organism>
<dbReference type="Pfam" id="PF00392">
    <property type="entry name" value="GntR"/>
    <property type="match status" value="1"/>
</dbReference>
<dbReference type="OrthoDB" id="162505at2"/>
<reference evidence="6" key="1">
    <citation type="submission" date="2016-12" db="EMBL/GenBank/DDBJ databases">
        <authorList>
            <person name="Meng X."/>
        </authorList>
    </citation>
    <scope>NUCLEOTIDE SEQUENCE [LARGE SCALE GENOMIC DNA]</scope>
    <source>
        <strain evidence="6">DSM 19116</strain>
    </source>
</reference>
<evidence type="ECO:0000256" key="1">
    <source>
        <dbReference type="ARBA" id="ARBA00023015"/>
    </source>
</evidence>
<keyword evidence="3" id="KW-0804">Transcription</keyword>
<dbReference type="SUPFAM" id="SSF46785">
    <property type="entry name" value="Winged helix' DNA-binding domain"/>
    <property type="match status" value="1"/>
</dbReference>
<keyword evidence="6" id="KW-1185">Reference proteome</keyword>
<dbReference type="GO" id="GO:0003677">
    <property type="term" value="F:DNA binding"/>
    <property type="evidence" value="ECO:0007669"/>
    <property type="project" value="UniProtKB-KW"/>
</dbReference>
<dbReference type="AlphaFoldDB" id="A0A1Q5Q0Q0"/>
<name>A0A1Q5Q0Q0_9ACTO</name>
<proteinExistence type="predicted"/>
<dbReference type="InterPro" id="IPR036390">
    <property type="entry name" value="WH_DNA-bd_sf"/>
</dbReference>
<dbReference type="PANTHER" id="PTHR38445:SF10">
    <property type="entry name" value="GNTR-FAMILY TRANSCRIPTIONAL REGULATOR"/>
    <property type="match status" value="1"/>
</dbReference>
<evidence type="ECO:0000313" key="6">
    <source>
        <dbReference type="Proteomes" id="UP000185628"/>
    </source>
</evidence>
<comment type="caution">
    <text evidence="5">The sequence shown here is derived from an EMBL/GenBank/DDBJ whole genome shotgun (WGS) entry which is preliminary data.</text>
</comment>
<keyword evidence="2" id="KW-0238">DNA-binding</keyword>